<evidence type="ECO:0000256" key="1">
    <source>
        <dbReference type="SAM" id="Phobius"/>
    </source>
</evidence>
<dbReference type="InterPro" id="IPR017832">
    <property type="entry name" value="Glyco_trans_2_hopen-assoc_HpnB"/>
</dbReference>
<accession>A0A401YUC3</accession>
<dbReference type="Proteomes" id="UP000286931">
    <property type="component" value="Unassembled WGS sequence"/>
</dbReference>
<evidence type="ECO:0000313" key="3">
    <source>
        <dbReference type="EMBL" id="GCD98202.1"/>
    </source>
</evidence>
<keyword evidence="3" id="KW-0808">Transferase</keyword>
<keyword evidence="4" id="KW-1185">Reference proteome</keyword>
<feature type="transmembrane region" description="Helical" evidence="1">
    <location>
        <begin position="360"/>
        <end position="378"/>
    </location>
</feature>
<dbReference type="Gene3D" id="3.90.550.10">
    <property type="entry name" value="Spore Coat Polysaccharide Biosynthesis Protein SpsA, Chain A"/>
    <property type="match status" value="1"/>
</dbReference>
<dbReference type="NCBIfam" id="TIGR03469">
    <property type="entry name" value="HpnB"/>
    <property type="match status" value="1"/>
</dbReference>
<sequence length="398" mass="42659">MARRSRQASDVDVLLWITAVSGLAWVYLTLFHGWFWRTDVRLARPAAPPSGSGTVAVIVPARDEAAVLGESLPTLLAQDFPGRAEVVLVDDGSTDTTAEVARRLGADARVPLTVTSPGEPPSGWTGKLWALRHGVESVGEVDWILFTDADIAHAPDSLARLVGEAERDRLDLLSVMARLRTHTRWEKLIVPAFVYFFGKLFPFRRVNRPKSRVAAAAGGCVLVRRTSLERAGGVAAIRDAVIDDVSLGTALKRSGGRIRLVLADGPARHVDSVRPYPGLADLWNMVARSAFAQLRHSWLLLAGTVVGLALVYLAAPVALVAGLVGGDVPLALLGLAVWALMTATYVPMARYYGRPAAEAVLLPAAATLYLGMTVHSAVRHARGRGAAWKGRTYPAPAE</sequence>
<dbReference type="GO" id="GO:0016740">
    <property type="term" value="F:transferase activity"/>
    <property type="evidence" value="ECO:0007669"/>
    <property type="project" value="UniProtKB-KW"/>
</dbReference>
<name>A0A401YUC3_9ACTN</name>
<protein>
    <submittedName>
        <fullName evidence="3">Glycosyl transferase family 2</fullName>
    </submittedName>
</protein>
<keyword evidence="1" id="KW-0472">Membrane</keyword>
<evidence type="ECO:0000259" key="2">
    <source>
        <dbReference type="Pfam" id="PF00535"/>
    </source>
</evidence>
<proteinExistence type="predicted"/>
<dbReference type="SUPFAM" id="SSF53448">
    <property type="entry name" value="Nucleotide-diphospho-sugar transferases"/>
    <property type="match status" value="1"/>
</dbReference>
<keyword evidence="1" id="KW-1133">Transmembrane helix</keyword>
<dbReference type="PANTHER" id="PTHR43646">
    <property type="entry name" value="GLYCOSYLTRANSFERASE"/>
    <property type="match status" value="1"/>
</dbReference>
<feature type="transmembrane region" description="Helical" evidence="1">
    <location>
        <begin position="298"/>
        <end position="324"/>
    </location>
</feature>
<dbReference type="PANTHER" id="PTHR43646:SF3">
    <property type="entry name" value="SLR1566 PROTEIN"/>
    <property type="match status" value="1"/>
</dbReference>
<feature type="transmembrane region" description="Helical" evidence="1">
    <location>
        <begin position="330"/>
        <end position="348"/>
    </location>
</feature>
<dbReference type="EMBL" id="BIFH01000027">
    <property type="protein sequence ID" value="GCD98202.1"/>
    <property type="molecule type" value="Genomic_DNA"/>
</dbReference>
<evidence type="ECO:0000313" key="4">
    <source>
        <dbReference type="Proteomes" id="UP000286931"/>
    </source>
</evidence>
<organism evidence="3 4">
    <name type="scientific">Embleya hyalina</name>
    <dbReference type="NCBI Taxonomy" id="516124"/>
    <lineage>
        <taxon>Bacteria</taxon>
        <taxon>Bacillati</taxon>
        <taxon>Actinomycetota</taxon>
        <taxon>Actinomycetes</taxon>
        <taxon>Kitasatosporales</taxon>
        <taxon>Streptomycetaceae</taxon>
        <taxon>Embleya</taxon>
    </lineage>
</organism>
<feature type="transmembrane region" description="Helical" evidence="1">
    <location>
        <begin position="13"/>
        <end position="35"/>
    </location>
</feature>
<dbReference type="AlphaFoldDB" id="A0A401YUC3"/>
<dbReference type="InterPro" id="IPR001173">
    <property type="entry name" value="Glyco_trans_2-like"/>
</dbReference>
<reference evidence="3 4" key="1">
    <citation type="submission" date="2018-12" db="EMBL/GenBank/DDBJ databases">
        <title>Draft genome sequence of Embleya hyalina NBRC 13850T.</title>
        <authorList>
            <person name="Komaki H."/>
            <person name="Hosoyama A."/>
            <person name="Kimura A."/>
            <person name="Ichikawa N."/>
            <person name="Tamura T."/>
        </authorList>
    </citation>
    <scope>NUCLEOTIDE SEQUENCE [LARGE SCALE GENOMIC DNA]</scope>
    <source>
        <strain evidence="3 4">NBRC 13850</strain>
    </source>
</reference>
<comment type="caution">
    <text evidence="3">The sequence shown here is derived from an EMBL/GenBank/DDBJ whole genome shotgun (WGS) entry which is preliminary data.</text>
</comment>
<keyword evidence="1" id="KW-0812">Transmembrane</keyword>
<gene>
    <name evidence="3" type="ORF">EHYA_05902</name>
</gene>
<feature type="domain" description="Glycosyltransferase 2-like" evidence="2">
    <location>
        <begin position="57"/>
        <end position="230"/>
    </location>
</feature>
<dbReference type="InterPro" id="IPR029044">
    <property type="entry name" value="Nucleotide-diphossugar_trans"/>
</dbReference>
<dbReference type="Pfam" id="PF00535">
    <property type="entry name" value="Glycos_transf_2"/>
    <property type="match status" value="1"/>
</dbReference>
<dbReference type="CDD" id="cd06423">
    <property type="entry name" value="CESA_like"/>
    <property type="match status" value="1"/>
</dbReference>